<dbReference type="InterPro" id="IPR001314">
    <property type="entry name" value="Peptidase_S1A"/>
</dbReference>
<dbReference type="PRINTS" id="PR00722">
    <property type="entry name" value="CHYMOTRYPSIN"/>
</dbReference>
<dbReference type="Pfam" id="PF00089">
    <property type="entry name" value="Trypsin"/>
    <property type="match status" value="2"/>
</dbReference>
<feature type="domain" description="Peptidase S1" evidence="7">
    <location>
        <begin position="57"/>
        <end position="257"/>
    </location>
</feature>
<evidence type="ECO:0000256" key="2">
    <source>
        <dbReference type="ARBA" id="ARBA00022670"/>
    </source>
</evidence>
<keyword evidence="2 6" id="KW-0645">Protease</keyword>
<comment type="caution">
    <text evidence="8">The sequence shown here is derived from an EMBL/GenBank/DDBJ whole genome shotgun (WGS) entry which is preliminary data.</text>
</comment>
<dbReference type="EMBL" id="JAPWTJ010000636">
    <property type="protein sequence ID" value="KAJ8976743.1"/>
    <property type="molecule type" value="Genomic_DNA"/>
</dbReference>
<dbReference type="PANTHER" id="PTHR24276">
    <property type="entry name" value="POLYSERASE-RELATED"/>
    <property type="match status" value="1"/>
</dbReference>
<dbReference type="InterPro" id="IPR018114">
    <property type="entry name" value="TRYPSIN_HIS"/>
</dbReference>
<evidence type="ECO:0000256" key="1">
    <source>
        <dbReference type="ARBA" id="ARBA00007664"/>
    </source>
</evidence>
<dbReference type="Proteomes" id="UP001162164">
    <property type="component" value="Unassembled WGS sequence"/>
</dbReference>
<dbReference type="InterPro" id="IPR033116">
    <property type="entry name" value="TRYPSIN_SER"/>
</dbReference>
<dbReference type="InterPro" id="IPR050430">
    <property type="entry name" value="Peptidase_S1"/>
</dbReference>
<dbReference type="PANTHER" id="PTHR24276:SF91">
    <property type="entry name" value="AT26814P-RELATED"/>
    <property type="match status" value="1"/>
</dbReference>
<proteinExistence type="inferred from homology"/>
<dbReference type="PROSITE" id="PS00135">
    <property type="entry name" value="TRYPSIN_SER"/>
    <property type="match status" value="1"/>
</dbReference>
<accession>A0ABQ9JEW5</accession>
<evidence type="ECO:0000256" key="5">
    <source>
        <dbReference type="ARBA" id="ARBA00023157"/>
    </source>
</evidence>
<comment type="similarity">
    <text evidence="1">Belongs to the peptidase S1 family.</text>
</comment>
<keyword evidence="3 6" id="KW-0378">Hydrolase</keyword>
<dbReference type="Gene3D" id="2.40.10.10">
    <property type="entry name" value="Trypsin-like serine proteases"/>
    <property type="match status" value="4"/>
</dbReference>
<keyword evidence="5" id="KW-1015">Disulfide bond</keyword>
<reference evidence="8" key="1">
    <citation type="journal article" date="2023" name="Insect Mol. Biol.">
        <title>Genome sequencing provides insights into the evolution of gene families encoding plant cell wall-degrading enzymes in longhorned beetles.</title>
        <authorList>
            <person name="Shin N.R."/>
            <person name="Okamura Y."/>
            <person name="Kirsch R."/>
            <person name="Pauchet Y."/>
        </authorList>
    </citation>
    <scope>NUCLEOTIDE SEQUENCE</scope>
    <source>
        <strain evidence="8">MMC_N1</strain>
    </source>
</reference>
<evidence type="ECO:0000256" key="3">
    <source>
        <dbReference type="ARBA" id="ARBA00022801"/>
    </source>
</evidence>
<evidence type="ECO:0000256" key="6">
    <source>
        <dbReference type="RuleBase" id="RU363034"/>
    </source>
</evidence>
<protein>
    <recommendedName>
        <fullName evidence="7">Peptidase S1 domain-containing protein</fullName>
    </recommendedName>
</protein>
<evidence type="ECO:0000259" key="7">
    <source>
        <dbReference type="PROSITE" id="PS50240"/>
    </source>
</evidence>
<evidence type="ECO:0000313" key="9">
    <source>
        <dbReference type="Proteomes" id="UP001162164"/>
    </source>
</evidence>
<dbReference type="PROSITE" id="PS00134">
    <property type="entry name" value="TRYPSIN_HIS"/>
    <property type="match status" value="1"/>
</dbReference>
<keyword evidence="4 6" id="KW-0720">Serine protease</keyword>
<evidence type="ECO:0000313" key="8">
    <source>
        <dbReference type="EMBL" id="KAJ8976743.1"/>
    </source>
</evidence>
<dbReference type="PROSITE" id="PS50240">
    <property type="entry name" value="TRYPSIN_DOM"/>
    <property type="match status" value="1"/>
</dbReference>
<evidence type="ECO:0000256" key="4">
    <source>
        <dbReference type="ARBA" id="ARBA00022825"/>
    </source>
</evidence>
<dbReference type="InterPro" id="IPR043504">
    <property type="entry name" value="Peptidase_S1_PA_chymotrypsin"/>
</dbReference>
<dbReference type="InterPro" id="IPR009003">
    <property type="entry name" value="Peptidase_S1_PA"/>
</dbReference>
<dbReference type="SMART" id="SM00020">
    <property type="entry name" value="Tryp_SPc"/>
    <property type="match status" value="1"/>
</dbReference>
<gene>
    <name evidence="8" type="ORF">NQ317_004295</name>
</gene>
<name>A0ABQ9JEW5_9CUCU</name>
<keyword evidence="9" id="KW-1185">Reference proteome</keyword>
<dbReference type="InterPro" id="IPR001254">
    <property type="entry name" value="Trypsin_dom"/>
</dbReference>
<sequence>MEICIRKFANSSNNVIEAEEVTTSKSLVEDDITLPFELDIEIPIPPEAENSDFDGKIIGGADVPIDRFPYQLSLEYKGIHSCGATLIAPKWAVTAAHCTDKLSARYLTVRAGSSNNQRGGQVVESSRHPIVTQNAKPILLAEENSPVDEGTVGTVSGWGFTRENGAISKGLRAVRIPVISQARCRLAYGSQITDRMFCASLRTGGKDACQGDSGGPFVVDGVLTGVISWGVGCARPGYPGVYASVPVLRSFIKSVQAYTVFVVSCHVTYWNVI</sequence>
<organism evidence="8 9">
    <name type="scientific">Molorchus minor</name>
    <dbReference type="NCBI Taxonomy" id="1323400"/>
    <lineage>
        <taxon>Eukaryota</taxon>
        <taxon>Metazoa</taxon>
        <taxon>Ecdysozoa</taxon>
        <taxon>Arthropoda</taxon>
        <taxon>Hexapoda</taxon>
        <taxon>Insecta</taxon>
        <taxon>Pterygota</taxon>
        <taxon>Neoptera</taxon>
        <taxon>Endopterygota</taxon>
        <taxon>Coleoptera</taxon>
        <taxon>Polyphaga</taxon>
        <taxon>Cucujiformia</taxon>
        <taxon>Chrysomeloidea</taxon>
        <taxon>Cerambycidae</taxon>
        <taxon>Lamiinae</taxon>
        <taxon>Monochamini</taxon>
        <taxon>Molorchus</taxon>
    </lineage>
</organism>
<dbReference type="CDD" id="cd00190">
    <property type="entry name" value="Tryp_SPc"/>
    <property type="match status" value="1"/>
</dbReference>
<dbReference type="SUPFAM" id="SSF50494">
    <property type="entry name" value="Trypsin-like serine proteases"/>
    <property type="match status" value="1"/>
</dbReference>